<keyword evidence="2" id="KW-0597">Phosphoprotein</keyword>
<feature type="compositionally biased region" description="Basic and acidic residues" evidence="9">
    <location>
        <begin position="852"/>
        <end position="866"/>
    </location>
</feature>
<dbReference type="InterPro" id="IPR000953">
    <property type="entry name" value="Chromo/chromo_shadow_dom"/>
</dbReference>
<dbReference type="VEuPathDB" id="VectorBase:SCAU011691"/>
<dbReference type="GO" id="GO:0005634">
    <property type="term" value="C:nucleus"/>
    <property type="evidence" value="ECO:0007669"/>
    <property type="project" value="TreeGrafter"/>
</dbReference>
<feature type="region of interest" description="Disordered" evidence="9">
    <location>
        <begin position="1802"/>
        <end position="1832"/>
    </location>
</feature>
<dbReference type="CDD" id="cd20389">
    <property type="entry name" value="Tudor_ARID4_rpt1"/>
    <property type="match status" value="1"/>
</dbReference>
<dbReference type="GO" id="GO:0006325">
    <property type="term" value="P:chromatin organization"/>
    <property type="evidence" value="ECO:0007669"/>
    <property type="project" value="UniProtKB-KW"/>
</dbReference>
<dbReference type="STRING" id="35570.A0A1I8PW71"/>
<feature type="region of interest" description="Disordered" evidence="9">
    <location>
        <begin position="714"/>
        <end position="1058"/>
    </location>
</feature>
<feature type="compositionally biased region" description="Basic and acidic residues" evidence="9">
    <location>
        <begin position="977"/>
        <end position="994"/>
    </location>
</feature>
<proteinExistence type="predicted"/>
<dbReference type="InterPro" id="IPR016197">
    <property type="entry name" value="Chromo-like_dom_sf"/>
</dbReference>
<feature type="compositionally biased region" description="Polar residues" evidence="9">
    <location>
        <begin position="1281"/>
        <end position="1290"/>
    </location>
</feature>
<feature type="compositionally biased region" description="Acidic residues" evidence="9">
    <location>
        <begin position="886"/>
        <end position="899"/>
    </location>
</feature>
<dbReference type="CDD" id="cd16100">
    <property type="entry name" value="ARID"/>
    <property type="match status" value="1"/>
</dbReference>
<dbReference type="SMART" id="SM00501">
    <property type="entry name" value="BRIGHT"/>
    <property type="match status" value="1"/>
</dbReference>
<feature type="region of interest" description="Disordered" evidence="9">
    <location>
        <begin position="276"/>
        <end position="296"/>
    </location>
</feature>
<keyword evidence="4" id="KW-0156">Chromatin regulator</keyword>
<dbReference type="CDD" id="cd20390">
    <property type="entry name" value="Tudor_ARID4_rpt2"/>
    <property type="match status" value="1"/>
</dbReference>
<feature type="region of interest" description="Disordered" evidence="9">
    <location>
        <begin position="460"/>
        <end position="509"/>
    </location>
</feature>
<keyword evidence="7" id="KW-0804">Transcription</keyword>
<feature type="compositionally biased region" description="Low complexity" evidence="9">
    <location>
        <begin position="1212"/>
        <end position="1236"/>
    </location>
</feature>
<evidence type="ECO:0000256" key="8">
    <source>
        <dbReference type="ARBA" id="ARBA00023242"/>
    </source>
</evidence>
<evidence type="ECO:0000259" key="10">
    <source>
        <dbReference type="PROSITE" id="PS51011"/>
    </source>
</evidence>
<feature type="region of interest" description="Disordered" evidence="9">
    <location>
        <begin position="1666"/>
        <end position="1704"/>
    </location>
</feature>
<keyword evidence="6" id="KW-0238">DNA-binding</keyword>
<dbReference type="Pfam" id="PF01388">
    <property type="entry name" value="ARID"/>
    <property type="match status" value="1"/>
</dbReference>
<feature type="compositionally biased region" description="Low complexity" evidence="9">
    <location>
        <begin position="1802"/>
        <end position="1822"/>
    </location>
</feature>
<feature type="region of interest" description="Disordered" evidence="9">
    <location>
        <begin position="2274"/>
        <end position="2456"/>
    </location>
</feature>
<dbReference type="FunFam" id="1.10.150.60:FF:000013">
    <property type="entry name" value="AT-rich interactive domain-containing protein 4B"/>
    <property type="match status" value="1"/>
</dbReference>
<dbReference type="InterPro" id="IPR001606">
    <property type="entry name" value="ARID_dom"/>
</dbReference>
<dbReference type="EnsemblMetazoa" id="SCAU011691-RA">
    <property type="protein sequence ID" value="SCAU011691-PA"/>
    <property type="gene ID" value="SCAU011691"/>
</dbReference>
<feature type="compositionally biased region" description="Acidic residues" evidence="9">
    <location>
        <begin position="279"/>
        <end position="293"/>
    </location>
</feature>
<dbReference type="PANTHER" id="PTHR13964:SF27">
    <property type="entry name" value="HAT-TRICK, ISOFORM D"/>
    <property type="match status" value="1"/>
</dbReference>
<feature type="compositionally biased region" description="Basic and acidic residues" evidence="9">
    <location>
        <begin position="541"/>
        <end position="608"/>
    </location>
</feature>
<dbReference type="GO" id="GO:0006357">
    <property type="term" value="P:regulation of transcription by RNA polymerase II"/>
    <property type="evidence" value="ECO:0007669"/>
    <property type="project" value="TreeGrafter"/>
</dbReference>
<evidence type="ECO:0000256" key="1">
    <source>
        <dbReference type="ARBA" id="ARBA00022499"/>
    </source>
</evidence>
<feature type="compositionally biased region" description="Low complexity" evidence="9">
    <location>
        <begin position="460"/>
        <end position="473"/>
    </location>
</feature>
<feature type="compositionally biased region" description="Acidic residues" evidence="9">
    <location>
        <begin position="842"/>
        <end position="851"/>
    </location>
</feature>
<feature type="compositionally biased region" description="Low complexity" evidence="9">
    <location>
        <begin position="1310"/>
        <end position="1352"/>
    </location>
</feature>
<feature type="compositionally biased region" description="Polar residues" evidence="9">
    <location>
        <begin position="762"/>
        <end position="779"/>
    </location>
</feature>
<dbReference type="InterPro" id="IPR002999">
    <property type="entry name" value="Tudor"/>
</dbReference>
<name>A0A1I8PW71_STOCA</name>
<dbReference type="PANTHER" id="PTHR13964">
    <property type="entry name" value="RBP-RELATED"/>
    <property type="match status" value="1"/>
</dbReference>
<feature type="region of interest" description="Disordered" evidence="9">
    <location>
        <begin position="396"/>
        <end position="421"/>
    </location>
</feature>
<feature type="region of interest" description="Disordered" evidence="9">
    <location>
        <begin position="1516"/>
        <end position="1553"/>
    </location>
</feature>
<dbReference type="SMART" id="SM00333">
    <property type="entry name" value="TUDOR"/>
    <property type="match status" value="1"/>
</dbReference>
<dbReference type="InterPro" id="IPR036431">
    <property type="entry name" value="ARID_dom_sf"/>
</dbReference>
<evidence type="ECO:0000256" key="7">
    <source>
        <dbReference type="ARBA" id="ARBA00023163"/>
    </source>
</evidence>
<feature type="region of interest" description="Disordered" evidence="9">
    <location>
        <begin position="128"/>
        <end position="169"/>
    </location>
</feature>
<feature type="compositionally biased region" description="Low complexity" evidence="9">
    <location>
        <begin position="739"/>
        <end position="751"/>
    </location>
</feature>
<dbReference type="Pfam" id="PF11717">
    <property type="entry name" value="Tudor-knot"/>
    <property type="match status" value="1"/>
</dbReference>
<feature type="region of interest" description="Disordered" evidence="9">
    <location>
        <begin position="1168"/>
        <end position="1371"/>
    </location>
</feature>
<dbReference type="FunFam" id="2.30.30.140:FF:000097">
    <property type="entry name" value="AT-rich interactive domain-containing protein 4B"/>
    <property type="match status" value="1"/>
</dbReference>
<keyword evidence="12" id="KW-1185">Reference proteome</keyword>
<feature type="compositionally biased region" description="Low complexity" evidence="9">
    <location>
        <begin position="2392"/>
        <end position="2406"/>
    </location>
</feature>
<dbReference type="InterPro" id="IPR051232">
    <property type="entry name" value="ARID/SWI1_ChromRemod"/>
</dbReference>
<evidence type="ECO:0000256" key="6">
    <source>
        <dbReference type="ARBA" id="ARBA00023125"/>
    </source>
</evidence>
<sequence length="2480" mass="266362">MQQVDDPPYLQVGTEVSAKYKGAFCEAKVSEVVRNIKVKVAYKQGLGSGVVSDDDIKAAPGQLRVGAVVEVRHPDRKDYVEATVTKIQDCSQYTVVFDDGDITTLRRTALCLKSGRHFNESETLDQLPLTHPEHFGNPVVGGRRGRRRGHMNDDSSDEDDESDAKEVVNEKEEHIGKVVCVETESKKKDKEKWFPGLVVAPTAQATVRIRVKDEYLVRSFKDGRYYTVPKKEATGFTREAAAKQDGPAVQAALEYLDSDVLPPHWERDALFALSNSSSDNDDEIDSDSSDDEPREEKDRFVAQLYKYMDDRGTPLNKVPSIQNKDVDLYRLFRAVQKRGGYNRVTSQNQWKSIALRLGFAPVTVSITNLVKQAFKKFLQPYGEFNRKLGCSMLMSPRNSNRSKGRSLVRANSVASPKPQDTIRESTIAISKLATTSTSSASLGAASTSAAALSTSNTNISITEESENTSESSSQDNTNKTKRKSSLGGSSISAAPSTSNASGSAALGGNKVRGLVEKYEEKHAKDECDVPLSKMKAASNLNKEKDELKEKEKEKEREREREKEKEKEKEKEREKDKEKEREREKEKEKEKDKDKDSGSSKDSSGHATRDSSPSGSNVSSKKDKSQRKQSAQSDDKRSKRRKDETVVEKIDTGDFVVETGDKLKVYYHEKKVTYEAKVIEITLQRGTPMYLVHYTGWNNRYDECVPRERIAENLTKGSKFKGRASGSNEKAKENPPKPPTASSFANTSSSSGASGGSSGPSTCVPSANNQSMSAAKTPTSAGKRGRGRSDSMPPRSTTPSSVASNSSRTKSPATSSALKKRPQRQTPGGRRTSANVSDVSMATEEDSDTDSDEPVKRPSRNIKESLKSRKSHSKSKMSVSAPNSQSETEDEDDEDEDEIEVPSTSKSATPRKGRDYDLSQIRSELKGFDTIKSSNEMEDSSDLKSDTKDTSMTKIKTEKTEFDSKSSSSNSVISSVIMKDEVKAEPKDEPNKRSSTEMSSETVSSGDDESQSSDKTTQLENMRKKFQQLINAKKQKSLDKQPTSSSSKAPAQTFGNTRVVEKIIKERDSEKKQENLKSKCIVKDEVKPSVQSVKLEGDLKKEQTPVKEEDKKSVVIVASETKSSLIQPTRFGTSASSTTSSSTTSTPNKYASVIVEKPLSAVKKLETSFTKKLETPKKTPQSEHQITAHTIKKFIEPNVHKEILKVEPPAACSPSSTSSTSSSTSSSSSATSSSSGSRFLPDMSKLDISGTSSSTSTSLSSPSTTSTSSTSYSSAIAKDQQKSSTNANKPSSPDIYEFRDTEPFEFETRKSPMVSGNASSSSSTSVITSNLASSQAGTASSAPPTASNASAMAQRIKPSAKAEQNMSQAQNPMSALVNRKKRGSPMKESVADKSKLLKLDERVSNPSPLVQDAKLVHHSTLAVVSTVVKSQTNPTLTKMGPGSATVMHAPAIPKTTPPVITPASSASSLLAPVIAAQKHVSETTPSVFDTLRKSPSFNLNINALNEELAQTVQETTRALTDALQSPQPPSVPSNPSENTTPTKIVSNTTPSATSNMTAAPAILQTPPTSTAVPVLQTIKSPKLTTPPSTSAAIAKPQVGSPFIETRNVFELSCGAGSSGRENKFELENAKVLLSATGGVFDLDVSKLESKPSISSIADKVLKAISQKKEEEENKKHEAAATSKDKDQAQEEPNESKDTLAGTAPSLSTMPIIKTSLETLPQPLNFPSTSTTLLLSEPLKINTDMPSGPCSALPSGPLTNFLANRRTPLTSPEPKMGILESIGGAKNQLSETIQKLECAIQRRTPVTSHPVTPTTPLSTTNPETFSDDSNDSTDSERRLVIEDMVEEPITSNTTPTEQKPSPVLLSNETVKASAAVVPSTSGATPLKLESTMVTTKIAYATQHDIPAPIPIKAVTAVTATRPTLTPTIASNPANIVHVVSSSSLGGTKPQPCSIGTVLYTSNTLKPIVQGNPQVTTTSTISPTIPKSVVVMPTPTISGGQKSSPVGNEKNLDSTFTCGNLSNVISTPQKSNQPLRTQNVTVGTTSTGVPIDLPDIPASVVVASTAVPSVMAAAQAAAAALQTSKQTPQKQVVAQLQQQQQPAQQNLSGGITKPTPLMPASTTIASVTSPIQTLITPVQSSGPTAFVATSKSFENSSTIRPLPQIMKPILAPSNVPLTPKGGGGFHSLTASLSPATIPASTSGFYLDPRTELRPDDGLKPLGDIQKPMGSSTNVVSASSSNIVVKESTAAPMEISLNIADAHNDSINQLRCEETIPGSPASVIAGREDSQERTATSLIPDPNVMEKDFSVLNSNKESSTGERESSGASVSACGGAGTGGVGGVNANSSPNDSGSQEDESSEDIKKDVDIESEVSPRKRRRTRKQTETILSLTADQQQQQQQQQQQLQQQTKRRRALTINKNKTAGSDSDDNSDNISQRSSHTSRHCLQQQSQQNPSGSKPCPYNFLVQLGKLNLIKLLICLFV</sequence>
<feature type="region of interest" description="Disordered" evidence="9">
    <location>
        <begin position="521"/>
        <end position="650"/>
    </location>
</feature>
<feature type="compositionally biased region" description="Basic and acidic residues" evidence="9">
    <location>
        <begin position="1295"/>
        <end position="1309"/>
    </location>
</feature>
<feature type="compositionally biased region" description="Polar residues" evidence="9">
    <location>
        <begin position="1361"/>
        <end position="1371"/>
    </location>
</feature>
<organism evidence="11 12">
    <name type="scientific">Stomoxys calcitrans</name>
    <name type="common">Stable fly</name>
    <name type="synonym">Conops calcitrans</name>
    <dbReference type="NCBI Taxonomy" id="35570"/>
    <lineage>
        <taxon>Eukaryota</taxon>
        <taxon>Metazoa</taxon>
        <taxon>Ecdysozoa</taxon>
        <taxon>Arthropoda</taxon>
        <taxon>Hexapoda</taxon>
        <taxon>Insecta</taxon>
        <taxon>Pterygota</taxon>
        <taxon>Neoptera</taxon>
        <taxon>Endopterygota</taxon>
        <taxon>Diptera</taxon>
        <taxon>Brachycera</taxon>
        <taxon>Muscomorpha</taxon>
        <taxon>Muscoidea</taxon>
        <taxon>Muscidae</taxon>
        <taxon>Stomoxys</taxon>
    </lineage>
</organism>
<feature type="compositionally biased region" description="Low complexity" evidence="9">
    <location>
        <begin position="995"/>
        <end position="1004"/>
    </location>
</feature>
<feature type="compositionally biased region" description="Gly residues" evidence="9">
    <location>
        <begin position="2330"/>
        <end position="2339"/>
    </location>
</feature>
<feature type="compositionally biased region" description="Basic and acidic residues" evidence="9">
    <location>
        <begin position="1168"/>
        <end position="1180"/>
    </location>
</feature>
<feature type="compositionally biased region" description="Low complexity" evidence="9">
    <location>
        <begin position="964"/>
        <end position="976"/>
    </location>
</feature>
<feature type="compositionally biased region" description="Polar residues" evidence="9">
    <location>
        <begin position="2442"/>
        <end position="2454"/>
    </location>
</feature>
<keyword evidence="3" id="KW-0832">Ubl conjugation</keyword>
<dbReference type="SUPFAM" id="SSF54160">
    <property type="entry name" value="Chromo domain-like"/>
    <property type="match status" value="1"/>
</dbReference>
<feature type="compositionally biased region" description="Low complexity" evidence="9">
    <location>
        <begin position="796"/>
        <end position="808"/>
    </location>
</feature>
<feature type="compositionally biased region" description="Low complexity" evidence="9">
    <location>
        <begin position="1132"/>
        <end position="1145"/>
    </location>
</feature>
<keyword evidence="8" id="KW-0539">Nucleus</keyword>
<feature type="compositionally biased region" description="Basic and acidic residues" evidence="9">
    <location>
        <begin position="911"/>
        <end position="928"/>
    </location>
</feature>
<feature type="domain" description="ARID" evidence="10">
    <location>
        <begin position="294"/>
        <end position="386"/>
    </location>
</feature>
<dbReference type="GO" id="GO:0000976">
    <property type="term" value="F:transcription cis-regulatory region binding"/>
    <property type="evidence" value="ECO:0007669"/>
    <property type="project" value="TreeGrafter"/>
</dbReference>
<dbReference type="InterPro" id="IPR012603">
    <property type="entry name" value="ARID4A/B_PWWP"/>
</dbReference>
<dbReference type="PROSITE" id="PS51011">
    <property type="entry name" value="ARID"/>
    <property type="match status" value="1"/>
</dbReference>
<feature type="region of interest" description="Disordered" evidence="9">
    <location>
        <begin position="1125"/>
        <end position="1148"/>
    </location>
</feature>
<dbReference type="SUPFAM" id="SSF63748">
    <property type="entry name" value="Tudor/PWWP/MBT"/>
    <property type="match status" value="1"/>
</dbReference>
<feature type="compositionally biased region" description="Polar residues" evidence="9">
    <location>
        <begin position="1542"/>
        <end position="1553"/>
    </location>
</feature>
<dbReference type="SUPFAM" id="SSF46774">
    <property type="entry name" value="ARID-like"/>
    <property type="match status" value="1"/>
</dbReference>
<dbReference type="Gene3D" id="2.30.30.140">
    <property type="match status" value="3"/>
</dbReference>
<dbReference type="InterPro" id="IPR025995">
    <property type="entry name" value="Tudor-knot"/>
</dbReference>
<feature type="compositionally biased region" description="Polar residues" evidence="9">
    <location>
        <begin position="486"/>
        <end position="502"/>
    </location>
</feature>
<evidence type="ECO:0000256" key="4">
    <source>
        <dbReference type="ARBA" id="ARBA00022853"/>
    </source>
</evidence>
<dbReference type="Gene3D" id="1.10.150.60">
    <property type="entry name" value="ARID DNA-binding domain"/>
    <property type="match status" value="1"/>
</dbReference>
<evidence type="ECO:0000256" key="5">
    <source>
        <dbReference type="ARBA" id="ARBA00023015"/>
    </source>
</evidence>
<keyword evidence="5" id="KW-0805">Transcription regulation</keyword>
<feature type="compositionally biased region" description="Polar residues" evidence="9">
    <location>
        <begin position="1039"/>
        <end position="1055"/>
    </location>
</feature>
<accession>A0A1I8PW71</accession>
<dbReference type="GO" id="GO:0005694">
    <property type="term" value="C:chromosome"/>
    <property type="evidence" value="ECO:0007669"/>
    <property type="project" value="UniProtKB-ARBA"/>
</dbReference>
<feature type="compositionally biased region" description="Basic and acidic residues" evidence="9">
    <location>
        <begin position="1192"/>
        <end position="1204"/>
    </location>
</feature>
<dbReference type="FunFam" id="2.30.30.140:FF:000009">
    <property type="entry name" value="AT-rich interactive domain-containing protein 4B"/>
    <property type="match status" value="1"/>
</dbReference>
<feature type="compositionally biased region" description="Basic and acidic residues" evidence="9">
    <location>
        <begin position="940"/>
        <end position="963"/>
    </location>
</feature>
<feature type="compositionally biased region" description="Low complexity" evidence="9">
    <location>
        <begin position="1532"/>
        <end position="1541"/>
    </location>
</feature>
<dbReference type="SMART" id="SM00298">
    <property type="entry name" value="CHROMO"/>
    <property type="match status" value="1"/>
</dbReference>
<feature type="compositionally biased region" description="Basic and acidic residues" evidence="9">
    <location>
        <begin position="632"/>
        <end position="650"/>
    </location>
</feature>
<evidence type="ECO:0000256" key="2">
    <source>
        <dbReference type="ARBA" id="ARBA00022553"/>
    </source>
</evidence>
<evidence type="ECO:0000313" key="11">
    <source>
        <dbReference type="EnsemblMetazoa" id="SCAU011691-PA"/>
    </source>
</evidence>
<feature type="compositionally biased region" description="Basic and acidic residues" evidence="9">
    <location>
        <begin position="1666"/>
        <end position="1696"/>
    </location>
</feature>
<gene>
    <name evidence="11" type="primary">106085529</name>
</gene>
<evidence type="ECO:0000313" key="12">
    <source>
        <dbReference type="Proteomes" id="UP000095300"/>
    </source>
</evidence>
<dbReference type="SMART" id="SM01014">
    <property type="entry name" value="ARID"/>
    <property type="match status" value="1"/>
</dbReference>
<feature type="compositionally biased region" description="Acidic residues" evidence="9">
    <location>
        <begin position="154"/>
        <end position="163"/>
    </location>
</feature>
<evidence type="ECO:0000256" key="3">
    <source>
        <dbReference type="ARBA" id="ARBA00022843"/>
    </source>
</evidence>
<feature type="compositionally biased region" description="Low complexity" evidence="9">
    <location>
        <begin position="1248"/>
        <end position="1273"/>
    </location>
</feature>
<dbReference type="Pfam" id="PF08169">
    <property type="entry name" value="RBB1NT"/>
    <property type="match status" value="1"/>
</dbReference>
<protein>
    <recommendedName>
        <fullName evidence="10">ARID domain-containing protein</fullName>
    </recommendedName>
</protein>
<reference evidence="11" key="1">
    <citation type="submission" date="2020-05" db="UniProtKB">
        <authorList>
            <consortium name="EnsemblMetazoa"/>
        </authorList>
    </citation>
    <scope>IDENTIFICATION</scope>
    <source>
        <strain evidence="11">USDA</strain>
    </source>
</reference>
<dbReference type="OrthoDB" id="10068428at2759"/>
<feature type="compositionally biased region" description="Low complexity" evidence="9">
    <location>
        <begin position="2340"/>
        <end position="2350"/>
    </location>
</feature>
<dbReference type="Proteomes" id="UP000095300">
    <property type="component" value="Unassembled WGS sequence"/>
</dbReference>
<keyword evidence="1" id="KW-1017">Isopeptide bond</keyword>
<evidence type="ECO:0000256" key="9">
    <source>
        <dbReference type="SAM" id="MobiDB-lite"/>
    </source>
</evidence>